<feature type="domain" description="CRIB" evidence="2">
    <location>
        <begin position="24"/>
        <end position="37"/>
    </location>
</feature>
<sequence>MKGICKGIKYISKLFVVKEREMEIGCPTDVKHVAHIGWDGPDVNAPSWMSEFKIAADFSVASIGSMDGSRDPTWSSQDLERLMGRLPSSNVFNSLPPTNVPGIPKKQKLKKKKPSSSPEAVNFFYQIKLIKRLISYIEGFDCRRKRGGEE</sequence>
<evidence type="ECO:0000259" key="2">
    <source>
        <dbReference type="PROSITE" id="PS50108"/>
    </source>
</evidence>
<dbReference type="PROSITE" id="PS50108">
    <property type="entry name" value="CRIB"/>
    <property type="match status" value="1"/>
</dbReference>
<dbReference type="FunFam" id="3.90.810.10:FF:000029">
    <property type="entry name" value="Elongation factor Ts, mitochondrial"/>
    <property type="match status" value="1"/>
</dbReference>
<dbReference type="CDD" id="cd00132">
    <property type="entry name" value="CRIB"/>
    <property type="match status" value="1"/>
</dbReference>
<comment type="caution">
    <text evidence="3">The sequence shown here is derived from an EMBL/GenBank/DDBJ whole genome shotgun (WGS) entry which is preliminary data.</text>
</comment>
<dbReference type="Pfam" id="PF00786">
    <property type="entry name" value="PBD"/>
    <property type="match status" value="1"/>
</dbReference>
<organism evidence="3 4">
    <name type="scientific">Nepenthes gracilis</name>
    <name type="common">Slender pitcher plant</name>
    <dbReference type="NCBI Taxonomy" id="150966"/>
    <lineage>
        <taxon>Eukaryota</taxon>
        <taxon>Viridiplantae</taxon>
        <taxon>Streptophyta</taxon>
        <taxon>Embryophyta</taxon>
        <taxon>Tracheophyta</taxon>
        <taxon>Spermatophyta</taxon>
        <taxon>Magnoliopsida</taxon>
        <taxon>eudicotyledons</taxon>
        <taxon>Gunneridae</taxon>
        <taxon>Pentapetalae</taxon>
        <taxon>Caryophyllales</taxon>
        <taxon>Nepenthaceae</taxon>
        <taxon>Nepenthes</taxon>
    </lineage>
</organism>
<dbReference type="SMART" id="SM00285">
    <property type="entry name" value="PBD"/>
    <property type="match status" value="1"/>
</dbReference>
<dbReference type="PANTHER" id="PTHR46325">
    <property type="entry name" value="CRIB DOMAIN-CONTAINING PROTEIN RIC8"/>
    <property type="match status" value="1"/>
</dbReference>
<feature type="compositionally biased region" description="Basic residues" evidence="1">
    <location>
        <begin position="105"/>
        <end position="114"/>
    </location>
</feature>
<feature type="region of interest" description="Disordered" evidence="1">
    <location>
        <begin position="96"/>
        <end position="116"/>
    </location>
</feature>
<keyword evidence="4" id="KW-1185">Reference proteome</keyword>
<dbReference type="AlphaFoldDB" id="A0AAD3TCU0"/>
<protein>
    <recommendedName>
        <fullName evidence="2">CRIB domain-containing protein</fullName>
    </recommendedName>
</protein>
<accession>A0AAD3TCU0</accession>
<dbReference type="InterPro" id="IPR036936">
    <property type="entry name" value="CRIB_dom_sf"/>
</dbReference>
<evidence type="ECO:0000256" key="1">
    <source>
        <dbReference type="SAM" id="MobiDB-lite"/>
    </source>
</evidence>
<dbReference type="PANTHER" id="PTHR46325:SF20">
    <property type="entry name" value="CRIB DOMAIN-CONTAINING PROTEIN RIC10"/>
    <property type="match status" value="1"/>
</dbReference>
<proteinExistence type="predicted"/>
<gene>
    <name evidence="3" type="ORF">Nepgr_028732</name>
</gene>
<reference evidence="3" key="1">
    <citation type="submission" date="2023-05" db="EMBL/GenBank/DDBJ databases">
        <title>Nepenthes gracilis genome sequencing.</title>
        <authorList>
            <person name="Fukushima K."/>
        </authorList>
    </citation>
    <scope>NUCLEOTIDE SEQUENCE</scope>
    <source>
        <strain evidence="3">SING2019-196</strain>
    </source>
</reference>
<dbReference type="EMBL" id="BSYO01000032">
    <property type="protein sequence ID" value="GMH26889.1"/>
    <property type="molecule type" value="Genomic_DNA"/>
</dbReference>
<evidence type="ECO:0000313" key="4">
    <source>
        <dbReference type="Proteomes" id="UP001279734"/>
    </source>
</evidence>
<evidence type="ECO:0000313" key="3">
    <source>
        <dbReference type="EMBL" id="GMH26889.1"/>
    </source>
</evidence>
<name>A0AAD3TCU0_NEPGR</name>
<dbReference type="Proteomes" id="UP001279734">
    <property type="component" value="Unassembled WGS sequence"/>
</dbReference>
<dbReference type="InterPro" id="IPR000095">
    <property type="entry name" value="CRIB_dom"/>
</dbReference>
<dbReference type="Gene3D" id="3.90.810.10">
    <property type="entry name" value="CRIB domain"/>
    <property type="match status" value="1"/>
</dbReference>